<evidence type="ECO:0000256" key="7">
    <source>
        <dbReference type="RuleBase" id="RU365009"/>
    </source>
</evidence>
<dbReference type="GO" id="GO:0009277">
    <property type="term" value="C:fungal-type cell wall"/>
    <property type="evidence" value="ECO:0007669"/>
    <property type="project" value="InterPro"/>
</dbReference>
<evidence type="ECO:0000256" key="5">
    <source>
        <dbReference type="ARBA" id="ARBA00022729"/>
    </source>
</evidence>
<keyword evidence="9" id="KW-1185">Reference proteome</keyword>
<keyword evidence="5 7" id="KW-0732">Signal</keyword>
<dbReference type="EMBL" id="JAACJL010000059">
    <property type="protein sequence ID" value="KAF4610209.1"/>
    <property type="molecule type" value="Genomic_DNA"/>
</dbReference>
<dbReference type="CDD" id="cd23507">
    <property type="entry name" value="hydrophobin_I"/>
    <property type="match status" value="1"/>
</dbReference>
<dbReference type="InterPro" id="IPR019778">
    <property type="entry name" value="Class_I_Hydrophobin_CS"/>
</dbReference>
<evidence type="ECO:0000256" key="4">
    <source>
        <dbReference type="ARBA" id="ARBA00022525"/>
    </source>
</evidence>
<evidence type="ECO:0000256" key="1">
    <source>
        <dbReference type="ARBA" id="ARBA00004191"/>
    </source>
</evidence>
<accession>A0A8H4QFV2</accession>
<comment type="caution">
    <text evidence="8">The sequence shown here is derived from an EMBL/GenBank/DDBJ whole genome shotgun (WGS) entry which is preliminary data.</text>
</comment>
<proteinExistence type="inferred from homology"/>
<keyword evidence="3 7" id="KW-0134">Cell wall</keyword>
<organism evidence="8 9">
    <name type="scientific">Agrocybe pediades</name>
    <dbReference type="NCBI Taxonomy" id="84607"/>
    <lineage>
        <taxon>Eukaryota</taxon>
        <taxon>Fungi</taxon>
        <taxon>Dikarya</taxon>
        <taxon>Basidiomycota</taxon>
        <taxon>Agaricomycotina</taxon>
        <taxon>Agaricomycetes</taxon>
        <taxon>Agaricomycetidae</taxon>
        <taxon>Agaricales</taxon>
        <taxon>Agaricineae</taxon>
        <taxon>Strophariaceae</taxon>
        <taxon>Agrocybe</taxon>
    </lineage>
</organism>
<keyword evidence="6 7" id="KW-1015">Disulfide bond</keyword>
<reference evidence="8 9" key="1">
    <citation type="submission" date="2019-12" db="EMBL/GenBank/DDBJ databases">
        <authorList>
            <person name="Floudas D."/>
            <person name="Bentzer J."/>
            <person name="Ahren D."/>
            <person name="Johansson T."/>
            <person name="Persson P."/>
            <person name="Tunlid A."/>
        </authorList>
    </citation>
    <scope>NUCLEOTIDE SEQUENCE [LARGE SCALE GENOMIC DNA]</scope>
    <source>
        <strain evidence="8 9">CBS 102.39</strain>
    </source>
</reference>
<keyword evidence="4 7" id="KW-0964">Secreted</keyword>
<sequence>MFFSRVALLVAASVASLVAAVPYGGHHIGDNNIIKSCNTGSVQCCNQVFDAGSEQSNWLHGLIGVALGAVNAQAGLACNPITAIGVGNGAQCTSQPVCCTGNHMNGLIAVGCNPINVNV</sequence>
<evidence type="ECO:0000313" key="9">
    <source>
        <dbReference type="Proteomes" id="UP000521872"/>
    </source>
</evidence>
<protein>
    <recommendedName>
        <fullName evidence="7">Hydrophobin</fullName>
    </recommendedName>
</protein>
<dbReference type="GO" id="GO:0005199">
    <property type="term" value="F:structural constituent of cell wall"/>
    <property type="evidence" value="ECO:0007669"/>
    <property type="project" value="InterPro"/>
</dbReference>
<comment type="subcellular location">
    <subcellularLocation>
        <location evidence="1 7">Secreted</location>
        <location evidence="1 7">Cell wall</location>
    </subcellularLocation>
</comment>
<dbReference type="Proteomes" id="UP000521872">
    <property type="component" value="Unassembled WGS sequence"/>
</dbReference>
<name>A0A8H4QFV2_9AGAR</name>
<feature type="signal peptide" evidence="7">
    <location>
        <begin position="1"/>
        <end position="20"/>
    </location>
</feature>
<evidence type="ECO:0000256" key="3">
    <source>
        <dbReference type="ARBA" id="ARBA00022512"/>
    </source>
</evidence>
<evidence type="ECO:0000313" key="8">
    <source>
        <dbReference type="EMBL" id="KAF4610209.1"/>
    </source>
</evidence>
<dbReference type="InterPro" id="IPR001338">
    <property type="entry name" value="Class_I_Hydrophobin"/>
</dbReference>
<gene>
    <name evidence="8" type="ORF">D9613_010554</name>
</gene>
<dbReference type="SMART" id="SM00075">
    <property type="entry name" value="HYDRO"/>
    <property type="match status" value="1"/>
</dbReference>
<dbReference type="Pfam" id="PF01185">
    <property type="entry name" value="Hydrophobin"/>
    <property type="match status" value="1"/>
</dbReference>
<comment type="similarity">
    <text evidence="2 7">Belongs to the fungal hydrophobin family.</text>
</comment>
<feature type="chain" id="PRO_5034904547" description="Hydrophobin" evidence="7">
    <location>
        <begin position="21"/>
        <end position="119"/>
    </location>
</feature>
<evidence type="ECO:0000256" key="2">
    <source>
        <dbReference type="ARBA" id="ARBA00010446"/>
    </source>
</evidence>
<dbReference type="PROSITE" id="PS00956">
    <property type="entry name" value="HYDROPHOBIN"/>
    <property type="match status" value="1"/>
</dbReference>
<dbReference type="AlphaFoldDB" id="A0A8H4QFV2"/>
<evidence type="ECO:0000256" key="6">
    <source>
        <dbReference type="ARBA" id="ARBA00023157"/>
    </source>
</evidence>